<dbReference type="AlphaFoldDB" id="A0AAR5PB42"/>
<feature type="region of interest" description="Disordered" evidence="1">
    <location>
        <begin position="117"/>
        <end position="139"/>
    </location>
</feature>
<proteinExistence type="predicted"/>
<name>A0AAR5PB42_DENPD</name>
<feature type="transmembrane region" description="Helical" evidence="2">
    <location>
        <begin position="12"/>
        <end position="31"/>
    </location>
</feature>
<keyword evidence="2" id="KW-0472">Membrane</keyword>
<evidence type="ECO:0000313" key="4">
    <source>
        <dbReference type="Proteomes" id="UP000019118"/>
    </source>
</evidence>
<evidence type="ECO:0000256" key="2">
    <source>
        <dbReference type="SAM" id="Phobius"/>
    </source>
</evidence>
<keyword evidence="4" id="KW-1185">Reference proteome</keyword>
<dbReference type="GeneID" id="109536490"/>
<protein>
    <submittedName>
        <fullName evidence="3">Uncharacterized protein</fullName>
    </submittedName>
</protein>
<dbReference type="KEGG" id="dpa:109536490"/>
<reference evidence="3" key="2">
    <citation type="submission" date="2024-08" db="UniProtKB">
        <authorList>
            <consortium name="EnsemblMetazoa"/>
        </authorList>
    </citation>
    <scope>IDENTIFICATION</scope>
</reference>
<keyword evidence="2" id="KW-0812">Transmembrane</keyword>
<keyword evidence="2" id="KW-1133">Transmembrane helix</keyword>
<dbReference type="Proteomes" id="UP000019118">
    <property type="component" value="Unassembled WGS sequence"/>
</dbReference>
<dbReference type="RefSeq" id="XP_019758285.1">
    <property type="nucleotide sequence ID" value="XM_019902726.2"/>
</dbReference>
<reference evidence="4" key="1">
    <citation type="journal article" date="2013" name="Genome Biol.">
        <title>Draft genome of the mountain pine beetle, Dendroctonus ponderosae Hopkins, a major forest pest.</title>
        <authorList>
            <person name="Keeling C.I."/>
            <person name="Yuen M.M."/>
            <person name="Liao N.Y."/>
            <person name="Docking T.R."/>
            <person name="Chan S.K."/>
            <person name="Taylor G.A."/>
            <person name="Palmquist D.L."/>
            <person name="Jackman S.D."/>
            <person name="Nguyen A."/>
            <person name="Li M."/>
            <person name="Henderson H."/>
            <person name="Janes J.K."/>
            <person name="Zhao Y."/>
            <person name="Pandoh P."/>
            <person name="Moore R."/>
            <person name="Sperling F.A."/>
            <person name="Huber D.P."/>
            <person name="Birol I."/>
            <person name="Jones S.J."/>
            <person name="Bohlmann J."/>
        </authorList>
    </citation>
    <scope>NUCLEOTIDE SEQUENCE</scope>
</reference>
<evidence type="ECO:0000256" key="1">
    <source>
        <dbReference type="SAM" id="MobiDB-lite"/>
    </source>
</evidence>
<accession>A0AAR5PB42</accession>
<organism evidence="3 4">
    <name type="scientific">Dendroctonus ponderosae</name>
    <name type="common">Mountain pine beetle</name>
    <dbReference type="NCBI Taxonomy" id="77166"/>
    <lineage>
        <taxon>Eukaryota</taxon>
        <taxon>Metazoa</taxon>
        <taxon>Ecdysozoa</taxon>
        <taxon>Arthropoda</taxon>
        <taxon>Hexapoda</taxon>
        <taxon>Insecta</taxon>
        <taxon>Pterygota</taxon>
        <taxon>Neoptera</taxon>
        <taxon>Endopterygota</taxon>
        <taxon>Coleoptera</taxon>
        <taxon>Polyphaga</taxon>
        <taxon>Cucujiformia</taxon>
        <taxon>Curculionidae</taxon>
        <taxon>Scolytinae</taxon>
        <taxon>Dendroctonus</taxon>
    </lineage>
</organism>
<evidence type="ECO:0000313" key="3">
    <source>
        <dbReference type="EnsemblMetazoa" id="XP_019758285.1"/>
    </source>
</evidence>
<sequence length="152" mass="16922">MTAANKEMAFELVLLGALIFIFIVSFCGLVQKIKQTYTRERLLAARQIAERLARRAERQARRRSVDFTDIYVNPSFNSPANGGIFPGAPPPYSQHYTEPPPKYEEAIKVCAANVQTSPQHVETRSSETRPGSEPPPYTITLTTPIAATSIRN</sequence>
<dbReference type="EnsemblMetazoa" id="XM_019902726.1">
    <property type="protein sequence ID" value="XP_019758285.1"/>
    <property type="gene ID" value="LOC109536490"/>
</dbReference>